<evidence type="ECO:0000313" key="8">
    <source>
        <dbReference type="Proteomes" id="UP000183192"/>
    </source>
</evidence>
<sequence length="110" mass="12890">MRKDPKVFLKHILDSIATIEEYIKGVSEDKFYSNRQIIDAVVRNFEIIGEATKNLPKSIRANTPYIPWGKMAGMRNNLIHEYFGVDKQEIWKTIKEDLPDLKKEIEILLK</sequence>
<dbReference type="EMBL" id="MNUU01000009">
    <property type="protein sequence ID" value="OIO08516.1"/>
    <property type="molecule type" value="Genomic_DNA"/>
</dbReference>
<dbReference type="InterPro" id="IPR037038">
    <property type="entry name" value="HepT-like_sf"/>
</dbReference>
<dbReference type="InterPro" id="IPR008201">
    <property type="entry name" value="HepT-like"/>
</dbReference>
<evidence type="ECO:0000256" key="4">
    <source>
        <dbReference type="ARBA" id="ARBA00022741"/>
    </source>
</evidence>
<comment type="similarity">
    <text evidence="6">Belongs to the HepT RNase toxin family.</text>
</comment>
<keyword evidence="4" id="KW-0547">Nucleotide-binding</keyword>
<organism evidence="7 8">
    <name type="scientific">Candidatus Falkowbacteria bacterium CG1_02_37_44</name>
    <dbReference type="NCBI Taxonomy" id="1805146"/>
    <lineage>
        <taxon>Bacteria</taxon>
        <taxon>Candidatus Falkowiibacteriota</taxon>
    </lineage>
</organism>
<dbReference type="STRING" id="1805146.AUJ27_00620"/>
<protein>
    <recommendedName>
        <fullName evidence="9">DUF86 domain-containing protein</fullName>
    </recommendedName>
</protein>
<name>A0A1J4T8L5_9BACT</name>
<accession>A0A1J4T8L5</accession>
<dbReference type="GO" id="GO:0000166">
    <property type="term" value="F:nucleotide binding"/>
    <property type="evidence" value="ECO:0007669"/>
    <property type="project" value="UniProtKB-KW"/>
</dbReference>
<keyword evidence="5" id="KW-0378">Hydrolase</keyword>
<dbReference type="SUPFAM" id="SSF81593">
    <property type="entry name" value="Nucleotidyltransferase substrate binding subunit/domain"/>
    <property type="match status" value="1"/>
</dbReference>
<dbReference type="Pfam" id="PF01934">
    <property type="entry name" value="HepT-like"/>
    <property type="match status" value="1"/>
</dbReference>
<dbReference type="GO" id="GO:0004540">
    <property type="term" value="F:RNA nuclease activity"/>
    <property type="evidence" value="ECO:0007669"/>
    <property type="project" value="InterPro"/>
</dbReference>
<dbReference type="AlphaFoldDB" id="A0A1J4T8L5"/>
<dbReference type="GO" id="GO:0016787">
    <property type="term" value="F:hydrolase activity"/>
    <property type="evidence" value="ECO:0007669"/>
    <property type="project" value="UniProtKB-KW"/>
</dbReference>
<dbReference type="PANTHER" id="PTHR34139:SF1">
    <property type="entry name" value="RNASE MJ1380-RELATED"/>
    <property type="match status" value="1"/>
</dbReference>
<proteinExistence type="inferred from homology"/>
<comment type="caution">
    <text evidence="7">The sequence shown here is derived from an EMBL/GenBank/DDBJ whole genome shotgun (WGS) entry which is preliminary data.</text>
</comment>
<keyword evidence="2" id="KW-1277">Toxin-antitoxin system</keyword>
<reference evidence="7 8" key="1">
    <citation type="journal article" date="2016" name="Environ. Microbiol.">
        <title>Genomic resolution of a cold subsurface aquifer community provides metabolic insights for novel microbes adapted to high CO concentrations.</title>
        <authorList>
            <person name="Probst A.J."/>
            <person name="Castelle C.J."/>
            <person name="Singh A."/>
            <person name="Brown C.T."/>
            <person name="Anantharaman K."/>
            <person name="Sharon I."/>
            <person name="Hug L.A."/>
            <person name="Burstein D."/>
            <person name="Emerson J.B."/>
            <person name="Thomas B.C."/>
            <person name="Banfield J.F."/>
        </authorList>
    </citation>
    <scope>NUCLEOTIDE SEQUENCE [LARGE SCALE GENOMIC DNA]</scope>
    <source>
        <strain evidence="7">CG1_02_37_44</strain>
    </source>
</reference>
<dbReference type="Gene3D" id="1.20.120.580">
    <property type="entry name" value="bsu32300-like"/>
    <property type="match status" value="1"/>
</dbReference>
<evidence type="ECO:0000256" key="5">
    <source>
        <dbReference type="ARBA" id="ARBA00022801"/>
    </source>
</evidence>
<keyword evidence="3" id="KW-0540">Nuclease</keyword>
<keyword evidence="1" id="KW-0597">Phosphoprotein</keyword>
<gene>
    <name evidence="7" type="ORF">AUJ27_00620</name>
</gene>
<evidence type="ECO:0000313" key="7">
    <source>
        <dbReference type="EMBL" id="OIO08516.1"/>
    </source>
</evidence>
<dbReference type="PANTHER" id="PTHR34139">
    <property type="entry name" value="UPF0331 PROTEIN MJ0127"/>
    <property type="match status" value="1"/>
</dbReference>
<dbReference type="InterPro" id="IPR051813">
    <property type="entry name" value="HepT_RNase_toxin"/>
</dbReference>
<dbReference type="GO" id="GO:0110001">
    <property type="term" value="C:toxin-antitoxin complex"/>
    <property type="evidence" value="ECO:0007669"/>
    <property type="project" value="InterPro"/>
</dbReference>
<evidence type="ECO:0008006" key="9">
    <source>
        <dbReference type="Google" id="ProtNLM"/>
    </source>
</evidence>
<evidence type="ECO:0000256" key="1">
    <source>
        <dbReference type="ARBA" id="ARBA00022553"/>
    </source>
</evidence>
<evidence type="ECO:0000256" key="6">
    <source>
        <dbReference type="ARBA" id="ARBA00024207"/>
    </source>
</evidence>
<dbReference type="Proteomes" id="UP000183192">
    <property type="component" value="Unassembled WGS sequence"/>
</dbReference>
<evidence type="ECO:0000256" key="3">
    <source>
        <dbReference type="ARBA" id="ARBA00022722"/>
    </source>
</evidence>
<evidence type="ECO:0000256" key="2">
    <source>
        <dbReference type="ARBA" id="ARBA00022649"/>
    </source>
</evidence>